<gene>
    <name evidence="3" type="ORF">Sviol_06130</name>
</gene>
<dbReference type="RefSeq" id="WP_189960158.1">
    <property type="nucleotide sequence ID" value="NZ_BMUA01000001.1"/>
</dbReference>
<proteinExistence type="predicted"/>
<keyword evidence="4" id="KW-1185">Reference proteome</keyword>
<organism evidence="3 4">
    <name type="scientific">Streptomyces violascens</name>
    <dbReference type="NCBI Taxonomy" id="67381"/>
    <lineage>
        <taxon>Bacteria</taxon>
        <taxon>Bacillati</taxon>
        <taxon>Actinomycetota</taxon>
        <taxon>Actinomycetes</taxon>
        <taxon>Kitasatosporales</taxon>
        <taxon>Streptomycetaceae</taxon>
        <taxon>Streptomyces</taxon>
    </lineage>
</organism>
<dbReference type="Gene3D" id="3.10.20.30">
    <property type="match status" value="1"/>
</dbReference>
<dbReference type="InterPro" id="IPR052914">
    <property type="entry name" value="Aldehyde_Oxdr_Iron-Sulfur"/>
</dbReference>
<accession>A0ABQ3QG14</accession>
<dbReference type="PANTHER" id="PTHR45331:SF2">
    <property type="entry name" value="OXIDOREDUCTASE WITH IRON-SULFUR SUBUNIT"/>
    <property type="match status" value="1"/>
</dbReference>
<evidence type="ECO:0000256" key="1">
    <source>
        <dbReference type="SAM" id="MobiDB-lite"/>
    </source>
</evidence>
<feature type="region of interest" description="Disordered" evidence="1">
    <location>
        <begin position="1"/>
        <end position="26"/>
    </location>
</feature>
<dbReference type="InterPro" id="IPR036884">
    <property type="entry name" value="2Fe-2S-bd_dom_sf"/>
</dbReference>
<comment type="caution">
    <text evidence="3">The sequence shown here is derived from an EMBL/GenBank/DDBJ whole genome shotgun (WGS) entry which is preliminary data.</text>
</comment>
<name>A0ABQ3QG14_9ACTN</name>
<feature type="domain" description="2Fe-2S ferredoxin-type" evidence="2">
    <location>
        <begin position="26"/>
        <end position="102"/>
    </location>
</feature>
<dbReference type="InterPro" id="IPR036010">
    <property type="entry name" value="2Fe-2S_ferredoxin-like_sf"/>
</dbReference>
<evidence type="ECO:0000313" key="4">
    <source>
        <dbReference type="Proteomes" id="UP001050808"/>
    </source>
</evidence>
<dbReference type="Gene3D" id="1.10.150.120">
    <property type="entry name" value="[2Fe-2S]-binding domain"/>
    <property type="match status" value="1"/>
</dbReference>
<dbReference type="PROSITE" id="PS00197">
    <property type="entry name" value="2FE2S_FER_1"/>
    <property type="match status" value="1"/>
</dbReference>
<reference evidence="3" key="1">
    <citation type="submission" date="2024-05" db="EMBL/GenBank/DDBJ databases">
        <title>Whole genome shotgun sequence of Streptomyces violascens NBRC 12920.</title>
        <authorList>
            <person name="Komaki H."/>
            <person name="Tamura T."/>
        </authorList>
    </citation>
    <scope>NUCLEOTIDE SEQUENCE</scope>
    <source>
        <strain evidence="3">NBRC 12920</strain>
    </source>
</reference>
<sequence>MEALHGRSDGGQGPGAQAARPGATDSRVTLRVNDATHTVELEHCATLQEVLRDSLGLTGSKKRCDDGRCGACTVLLDGRRVVSCLLLAVAQEGREVVTVEGLAGTPGAHDSLHPLRRPSADRDAYQCGYCAPDQNGSPGGTQNGAAGQPMVVTDMELPENVPVLLTPAEVLEQLSGNLCRCGAYPSTAGAGQDVIA</sequence>
<dbReference type="PANTHER" id="PTHR45331">
    <property type="entry name" value="OXIDOREDUCTASE, IRON-SULPHUR BINDING SUBUNIT-RELATED-RELATED"/>
    <property type="match status" value="1"/>
</dbReference>
<dbReference type="PROSITE" id="PS51085">
    <property type="entry name" value="2FE2S_FER_2"/>
    <property type="match status" value="1"/>
</dbReference>
<dbReference type="SUPFAM" id="SSF47741">
    <property type="entry name" value="CO dehydrogenase ISP C-domain like"/>
    <property type="match status" value="1"/>
</dbReference>
<dbReference type="Pfam" id="PF00111">
    <property type="entry name" value="Fer2"/>
    <property type="match status" value="1"/>
</dbReference>
<dbReference type="Proteomes" id="UP001050808">
    <property type="component" value="Unassembled WGS sequence"/>
</dbReference>
<dbReference type="InterPro" id="IPR001041">
    <property type="entry name" value="2Fe-2S_ferredoxin-type"/>
</dbReference>
<dbReference type="InterPro" id="IPR012675">
    <property type="entry name" value="Beta-grasp_dom_sf"/>
</dbReference>
<dbReference type="SUPFAM" id="SSF54292">
    <property type="entry name" value="2Fe-2S ferredoxin-like"/>
    <property type="match status" value="1"/>
</dbReference>
<dbReference type="InterPro" id="IPR006058">
    <property type="entry name" value="2Fe2S_fd_BS"/>
</dbReference>
<dbReference type="EMBL" id="BNDY01000002">
    <property type="protein sequence ID" value="GHI36205.1"/>
    <property type="molecule type" value="Genomic_DNA"/>
</dbReference>
<evidence type="ECO:0000259" key="2">
    <source>
        <dbReference type="PROSITE" id="PS51085"/>
    </source>
</evidence>
<protein>
    <submittedName>
        <fullName evidence="3">Oxidoreductase</fullName>
    </submittedName>
</protein>
<evidence type="ECO:0000313" key="3">
    <source>
        <dbReference type="EMBL" id="GHI36205.1"/>
    </source>
</evidence>